<sequence>MSSKYKSSKVRPQHIMAATFRPFLELPAELRGSIWAYALEDEKEAHPATQGKRTIILYNYEPSVGSISVKASGPYPTLFSVNREARYEAAKLASCDWVTVHARYCPSGEVSECSSFKLCTNFRKDTIYLPEIFLGLGQRASWTSETNTPEHYHLKTLGRLLETSAINKIEHLSVSIKPPAAGPRYLEHDAWWRGEGLEIFCLGDLQDVHLFSIKEDHVQWAKLIVEDYLQFHWVEDGWKTARPEVTVTERRRTYGSKRCDEDADSVLNIDILSRERPRVAVTGRRFRS</sequence>
<dbReference type="InterPro" id="IPR045518">
    <property type="entry name" value="2EXR"/>
</dbReference>
<protein>
    <recommendedName>
        <fullName evidence="1">2EXR domain-containing protein</fullName>
    </recommendedName>
</protein>
<feature type="domain" description="2EXR" evidence="1">
    <location>
        <begin position="20"/>
        <end position="127"/>
    </location>
</feature>
<keyword evidence="3" id="KW-1185">Reference proteome</keyword>
<evidence type="ECO:0000313" key="3">
    <source>
        <dbReference type="Proteomes" id="UP000800038"/>
    </source>
</evidence>
<accession>A0A6A5SXI0</accession>
<evidence type="ECO:0000259" key="1">
    <source>
        <dbReference type="Pfam" id="PF20150"/>
    </source>
</evidence>
<dbReference type="PANTHER" id="PTHR35910">
    <property type="entry name" value="2EXR DOMAIN-CONTAINING PROTEIN"/>
    <property type="match status" value="1"/>
</dbReference>
<reference evidence="2" key="1">
    <citation type="journal article" date="2020" name="Stud. Mycol.">
        <title>101 Dothideomycetes genomes: a test case for predicting lifestyles and emergence of pathogens.</title>
        <authorList>
            <person name="Haridas S."/>
            <person name="Albert R."/>
            <person name="Binder M."/>
            <person name="Bloem J."/>
            <person name="Labutti K."/>
            <person name="Salamov A."/>
            <person name="Andreopoulos B."/>
            <person name="Baker S."/>
            <person name="Barry K."/>
            <person name="Bills G."/>
            <person name="Bluhm B."/>
            <person name="Cannon C."/>
            <person name="Castanera R."/>
            <person name="Culley D."/>
            <person name="Daum C."/>
            <person name="Ezra D."/>
            <person name="Gonzalez J."/>
            <person name="Henrissat B."/>
            <person name="Kuo A."/>
            <person name="Liang C."/>
            <person name="Lipzen A."/>
            <person name="Lutzoni F."/>
            <person name="Magnuson J."/>
            <person name="Mondo S."/>
            <person name="Nolan M."/>
            <person name="Ohm R."/>
            <person name="Pangilinan J."/>
            <person name="Park H.-J."/>
            <person name="Ramirez L."/>
            <person name="Alfaro M."/>
            <person name="Sun H."/>
            <person name="Tritt A."/>
            <person name="Yoshinaga Y."/>
            <person name="Zwiers L.-H."/>
            <person name="Turgeon B."/>
            <person name="Goodwin S."/>
            <person name="Spatafora J."/>
            <person name="Crous P."/>
            <person name="Grigoriev I."/>
        </authorList>
    </citation>
    <scope>NUCLEOTIDE SEQUENCE</scope>
    <source>
        <strain evidence="2">CBS 161.51</strain>
    </source>
</reference>
<dbReference type="AlphaFoldDB" id="A0A6A5SXI0"/>
<proteinExistence type="predicted"/>
<dbReference type="Proteomes" id="UP000800038">
    <property type="component" value="Unassembled WGS sequence"/>
</dbReference>
<evidence type="ECO:0000313" key="2">
    <source>
        <dbReference type="EMBL" id="KAF1944432.1"/>
    </source>
</evidence>
<dbReference type="OrthoDB" id="3473305at2759"/>
<dbReference type="EMBL" id="ML976017">
    <property type="protein sequence ID" value="KAF1944432.1"/>
    <property type="molecule type" value="Genomic_DNA"/>
</dbReference>
<dbReference type="Pfam" id="PF20150">
    <property type="entry name" value="2EXR"/>
    <property type="match status" value="1"/>
</dbReference>
<organism evidence="2 3">
    <name type="scientific">Clathrospora elynae</name>
    <dbReference type="NCBI Taxonomy" id="706981"/>
    <lineage>
        <taxon>Eukaryota</taxon>
        <taxon>Fungi</taxon>
        <taxon>Dikarya</taxon>
        <taxon>Ascomycota</taxon>
        <taxon>Pezizomycotina</taxon>
        <taxon>Dothideomycetes</taxon>
        <taxon>Pleosporomycetidae</taxon>
        <taxon>Pleosporales</taxon>
        <taxon>Diademaceae</taxon>
        <taxon>Clathrospora</taxon>
    </lineage>
</organism>
<name>A0A6A5SXI0_9PLEO</name>
<dbReference type="PANTHER" id="PTHR35910:SF1">
    <property type="entry name" value="2EXR DOMAIN-CONTAINING PROTEIN"/>
    <property type="match status" value="1"/>
</dbReference>
<gene>
    <name evidence="2" type="ORF">EJ02DRAFT_100612</name>
</gene>